<dbReference type="Proteomes" id="UP001281410">
    <property type="component" value="Unassembled WGS sequence"/>
</dbReference>
<gene>
    <name evidence="1" type="ORF">Dsin_017012</name>
</gene>
<name>A0AAE0AE83_9ROSI</name>
<comment type="caution">
    <text evidence="1">The sequence shown here is derived from an EMBL/GenBank/DDBJ whole genome shotgun (WGS) entry which is preliminary data.</text>
</comment>
<organism evidence="1 2">
    <name type="scientific">Dipteronia sinensis</name>
    <dbReference type="NCBI Taxonomy" id="43782"/>
    <lineage>
        <taxon>Eukaryota</taxon>
        <taxon>Viridiplantae</taxon>
        <taxon>Streptophyta</taxon>
        <taxon>Embryophyta</taxon>
        <taxon>Tracheophyta</taxon>
        <taxon>Spermatophyta</taxon>
        <taxon>Magnoliopsida</taxon>
        <taxon>eudicotyledons</taxon>
        <taxon>Gunneridae</taxon>
        <taxon>Pentapetalae</taxon>
        <taxon>rosids</taxon>
        <taxon>malvids</taxon>
        <taxon>Sapindales</taxon>
        <taxon>Sapindaceae</taxon>
        <taxon>Hippocastanoideae</taxon>
        <taxon>Acereae</taxon>
        <taxon>Dipteronia</taxon>
    </lineage>
</organism>
<dbReference type="AlphaFoldDB" id="A0AAE0AE83"/>
<reference evidence="1" key="1">
    <citation type="journal article" date="2023" name="Plant J.">
        <title>Genome sequences and population genomics provide insights into the demographic history, inbreeding, and mutation load of two 'living fossil' tree species of Dipteronia.</title>
        <authorList>
            <person name="Feng Y."/>
            <person name="Comes H.P."/>
            <person name="Chen J."/>
            <person name="Zhu S."/>
            <person name="Lu R."/>
            <person name="Zhang X."/>
            <person name="Li P."/>
            <person name="Qiu J."/>
            <person name="Olsen K.M."/>
            <person name="Qiu Y."/>
        </authorList>
    </citation>
    <scope>NUCLEOTIDE SEQUENCE</scope>
    <source>
        <strain evidence="1">NBL</strain>
    </source>
</reference>
<evidence type="ECO:0000313" key="2">
    <source>
        <dbReference type="Proteomes" id="UP001281410"/>
    </source>
</evidence>
<accession>A0AAE0AE83</accession>
<protein>
    <recommendedName>
        <fullName evidence="3">Retrotransposon gag domain-containing protein</fullName>
    </recommendedName>
</protein>
<sequence>MMLVDTKECVARLERMLGEPPPEGSSEHVHVFDQIVDHRERIGKIQQSYTDLVKYIKTKLSSSRVDHALVTDTMAEKVRQLEDEIVVLKRALNNPTATDDGPLSKIKVPEPKKFNGSRNVKELENFLLDMEQYFKAVKISEKEKVNITSMYLSGDKKLWWRTRIADDLSAGRPSIKVWESLKKELKDQFLPCNTSCFTYCTGCAQGHVHLNLLEEVH</sequence>
<evidence type="ECO:0008006" key="3">
    <source>
        <dbReference type="Google" id="ProtNLM"/>
    </source>
</evidence>
<proteinExistence type="predicted"/>
<keyword evidence="2" id="KW-1185">Reference proteome</keyword>
<dbReference type="EMBL" id="JANJYJ010000005">
    <property type="protein sequence ID" value="KAK3212306.1"/>
    <property type="molecule type" value="Genomic_DNA"/>
</dbReference>
<evidence type="ECO:0000313" key="1">
    <source>
        <dbReference type="EMBL" id="KAK3212306.1"/>
    </source>
</evidence>